<sequence>MCLIKEYGGVKVMNLTDSSVKIARREMGVSHHVPITHFNAPTILESKTGALFSVIKFSGVPFETEKTEIINSASSGWHRALSALDERFALLGTLHRRKVSCELKGEFNNKFAKQVDQAYQSQFIDKSLYVNDLYVAVIFKGLTTGKVGRLSDLLCRVNERYIKDARTARREINMKQLNDAIFQLTTSLSEFGPHVLGSHDDALGYSGLLAYVSLFVNGGETLSFKNNSSAFASDKTFEKTKRAVSIYPQGHIAQVITAKRIFFGDFIQFQGALPKETRFAAMVSVKRYGAESASIMLDPLLHLDGEFIATQSFLFESKTEVDKKMDRQGNKMQNANDPATSQIEALATARDDLASDHIAMGYHHNTVMILSDSIQDLERLIAQTIKCYMNAGIVAVRETLGQEPAFWSQIPTNFKYIARSSLISSKNFTDFFPLHNYRTGFMDANHLGSAMMLIETPSKTPLWLNLHAKGPKDNPSPGHTTLIGGNGSGKTVAMCCFDAQLNRYGGSSFFFDRNRGAEIYIRACEGHYAVLSPDHAEEIHFNPLQLADTATNRKFCKDWLIQLVKKEHETEIDERIADQLGQCVDYAYEQLAPEHRHLTHASKILPISFDRWIRLRRWLRGDKGRPDGEYAYLFDNEFDALNLQNKMGFDMTHFLDHEPPSVLAALTMYLMHRIELSLKKDGRLVSIFLDEAWQYLDNDYWQTKLKKWLPTLRKLNCHLIFATQSPRSVVSSPIKHMILDNCATNIYFANPQAKPEDYIDGFNLSPEEFNCIKENEIQSRLFLYKQGHESALARLNLGHLKDLLKIMSGTQASVDLLTKIRKEAGDHPKDWLPLFLGRSHML</sequence>
<evidence type="ECO:0000256" key="1">
    <source>
        <dbReference type="ARBA" id="ARBA00006512"/>
    </source>
</evidence>
<dbReference type="InterPro" id="IPR027417">
    <property type="entry name" value="P-loop_NTPase"/>
</dbReference>
<feature type="domain" description="CagE TrbE VirB component of type IV transporter system central" evidence="4">
    <location>
        <begin position="201"/>
        <end position="419"/>
    </location>
</feature>
<name>A0A370CHF5_9COXI</name>
<reference evidence="5 6" key="1">
    <citation type="journal article" date="2017" name="Int. J. Syst. Evol. Microbiol.">
        <title>Aquarickettsiella crustaci n. gen. n. sp. (Gammaproteobacteria: Legionellales: Coxiellaceae); a bacterial pathogen of the freshwater crustacean: Gammarus fossarum (Malacostraca: Amphipoda).</title>
        <authorList>
            <person name="Bojko J."/>
            <person name="Dunn A.M."/>
            <person name="Stebbing P.D."/>
            <person name="Van Aerle R."/>
            <person name="Bacela-Spychalska K."/>
            <person name="Bean T.P."/>
            <person name="Stentiford G.D."/>
        </authorList>
    </citation>
    <scope>NUCLEOTIDE SEQUENCE [LARGE SCALE GENOMIC DNA]</scope>
    <source>
        <strain evidence="5">RA15029</strain>
    </source>
</reference>
<dbReference type="InterPro" id="IPR018145">
    <property type="entry name" value="CagE_TrbE_VirB_cntrl_dom"/>
</dbReference>
<dbReference type="PANTHER" id="PTHR30121:SF12">
    <property type="entry name" value="TYPE IV SECRETION SYSTEM PROTEIN CAGE"/>
    <property type="match status" value="1"/>
</dbReference>
<dbReference type="Pfam" id="PF03135">
    <property type="entry name" value="CagE_TrbE_VirB"/>
    <property type="match status" value="1"/>
</dbReference>
<protein>
    <submittedName>
        <fullName evidence="5">VirB4 family type IV secretion/conjugal transfer ATPase</fullName>
    </submittedName>
</protein>
<gene>
    <name evidence="5" type="ORF">CFE62_006050</name>
</gene>
<dbReference type="EMBL" id="NMOS02000020">
    <property type="protein sequence ID" value="RDH40000.1"/>
    <property type="molecule type" value="Genomic_DNA"/>
</dbReference>
<dbReference type="InterPro" id="IPR051162">
    <property type="entry name" value="T4SS_component"/>
</dbReference>
<dbReference type="Gene3D" id="3.40.50.300">
    <property type="entry name" value="P-loop containing nucleotide triphosphate hydrolases"/>
    <property type="match status" value="1"/>
</dbReference>
<dbReference type="NCBIfam" id="TIGR00929">
    <property type="entry name" value="VirB4_CagE"/>
    <property type="match status" value="1"/>
</dbReference>
<dbReference type="AlphaFoldDB" id="A0A370CHF5"/>
<comment type="similarity">
    <text evidence="1">Belongs to the TrbE/VirB4 family.</text>
</comment>
<keyword evidence="6" id="KW-1185">Reference proteome</keyword>
<accession>A0A370CHF5</accession>
<dbReference type="SUPFAM" id="SSF52540">
    <property type="entry name" value="P-loop containing nucleoside triphosphate hydrolases"/>
    <property type="match status" value="1"/>
</dbReference>
<evidence type="ECO:0000259" key="4">
    <source>
        <dbReference type="Pfam" id="PF03135"/>
    </source>
</evidence>
<keyword evidence="2" id="KW-0547">Nucleotide-binding</keyword>
<dbReference type="CDD" id="cd01127">
    <property type="entry name" value="TrwB_TraG_TraD_VirD4"/>
    <property type="match status" value="1"/>
</dbReference>
<reference evidence="5 6" key="2">
    <citation type="journal article" date="2018" name="J. Invertebr. Pathol.">
        <title>'Candidatus Aquirickettsiella gammari' (Gammaproteobacteria: Legionellales: Coxiellaceae): A bacterial pathogen of the freshwater crustacean Gammarus fossarum (Malacostraca: Amphipoda).</title>
        <authorList>
            <person name="Bojko J."/>
            <person name="Dunn A.M."/>
            <person name="Stebbing P.D."/>
            <person name="van Aerle R."/>
            <person name="Bacela-Spychalska K."/>
            <person name="Bean T.P."/>
            <person name="Urrutia A."/>
            <person name="Stentiford G.D."/>
        </authorList>
    </citation>
    <scope>NUCLEOTIDE SEQUENCE [LARGE SCALE GENOMIC DNA]</scope>
    <source>
        <strain evidence="5">RA15029</strain>
    </source>
</reference>
<evidence type="ECO:0000313" key="6">
    <source>
        <dbReference type="Proteomes" id="UP000226429"/>
    </source>
</evidence>
<dbReference type="InterPro" id="IPR004346">
    <property type="entry name" value="CagE_TrbE_VirB"/>
</dbReference>
<comment type="caution">
    <text evidence="5">The sequence shown here is derived from an EMBL/GenBank/DDBJ whole genome shotgun (WGS) entry which is preliminary data.</text>
</comment>
<proteinExistence type="inferred from homology"/>
<evidence type="ECO:0000256" key="3">
    <source>
        <dbReference type="ARBA" id="ARBA00022840"/>
    </source>
</evidence>
<evidence type="ECO:0000313" key="5">
    <source>
        <dbReference type="EMBL" id="RDH40000.1"/>
    </source>
</evidence>
<keyword evidence="3" id="KW-0067">ATP-binding</keyword>
<dbReference type="Proteomes" id="UP000226429">
    <property type="component" value="Unassembled WGS sequence"/>
</dbReference>
<organism evidence="5 6">
    <name type="scientific">Candidatus Aquirickettsiella gammari</name>
    <dbReference type="NCBI Taxonomy" id="2016198"/>
    <lineage>
        <taxon>Bacteria</taxon>
        <taxon>Pseudomonadati</taxon>
        <taxon>Pseudomonadota</taxon>
        <taxon>Gammaproteobacteria</taxon>
        <taxon>Legionellales</taxon>
        <taxon>Coxiellaceae</taxon>
        <taxon>Candidatus Aquirickettsiella</taxon>
    </lineage>
</organism>
<evidence type="ECO:0000256" key="2">
    <source>
        <dbReference type="ARBA" id="ARBA00022741"/>
    </source>
</evidence>
<dbReference type="PANTHER" id="PTHR30121">
    <property type="entry name" value="UNCHARACTERIZED PROTEIN YJGR-RELATED"/>
    <property type="match status" value="1"/>
</dbReference>
<dbReference type="GO" id="GO:0005524">
    <property type="term" value="F:ATP binding"/>
    <property type="evidence" value="ECO:0007669"/>
    <property type="project" value="UniProtKB-KW"/>
</dbReference>